<dbReference type="GeneID" id="66889154"/>
<gene>
    <name evidence="7" type="ORF">XTALMG727_2383</name>
</gene>
<organism evidence="7 8">
    <name type="scientific">Xanthomonas graminis pv. arrhenatheri LMG 727</name>
    <dbReference type="NCBI Taxonomy" id="1195923"/>
    <lineage>
        <taxon>Bacteria</taxon>
        <taxon>Pseudomonadati</taxon>
        <taxon>Pseudomonadota</taxon>
        <taxon>Gammaproteobacteria</taxon>
        <taxon>Lysobacterales</taxon>
        <taxon>Lysobacteraceae</taxon>
        <taxon>Xanthomonas</taxon>
        <taxon>Xanthomonas translucens group</taxon>
        <taxon>Xanthomonas graminis</taxon>
    </lineage>
</organism>
<keyword evidence="5" id="KW-0472">Membrane</keyword>
<dbReference type="RefSeq" id="WP_003470205.1">
    <property type="nucleotide sequence ID" value="NZ_CXOI01000038.1"/>
</dbReference>
<protein>
    <submittedName>
        <fullName evidence="7">Acyltransferase</fullName>
    </submittedName>
</protein>
<dbReference type="AlphaFoldDB" id="A0A0K2ZWC0"/>
<evidence type="ECO:0000256" key="3">
    <source>
        <dbReference type="ARBA" id="ARBA00022519"/>
    </source>
</evidence>
<dbReference type="InterPro" id="IPR014548">
    <property type="entry name" value="Ac_Trasf"/>
</dbReference>
<dbReference type="GO" id="GO:0016746">
    <property type="term" value="F:acyltransferase activity"/>
    <property type="evidence" value="ECO:0007669"/>
    <property type="project" value="UniProtKB-KW"/>
</dbReference>
<reference evidence="8" key="1">
    <citation type="submission" date="2015-07" db="EMBL/GenBank/DDBJ databases">
        <authorList>
            <person name="Wibberg D."/>
        </authorList>
    </citation>
    <scope>NUCLEOTIDE SEQUENCE [LARGE SCALE GENOMIC DNA]</scope>
</reference>
<dbReference type="InterPro" id="IPR004960">
    <property type="entry name" value="LipA_acyltrans"/>
</dbReference>
<keyword evidence="8" id="KW-1185">Reference proteome</keyword>
<keyword evidence="2" id="KW-1003">Cell membrane</keyword>
<keyword evidence="3" id="KW-0997">Cell inner membrane</keyword>
<evidence type="ECO:0000256" key="6">
    <source>
        <dbReference type="ARBA" id="ARBA00023315"/>
    </source>
</evidence>
<dbReference type="PANTHER" id="PTHR30606:SF9">
    <property type="entry name" value="LIPID A BIOSYNTHESIS LAUROYLTRANSFERASE"/>
    <property type="match status" value="1"/>
</dbReference>
<dbReference type="EMBL" id="CXOI01000038">
    <property type="protein sequence ID" value="CTP88474.1"/>
    <property type="molecule type" value="Genomic_DNA"/>
</dbReference>
<comment type="subcellular location">
    <subcellularLocation>
        <location evidence="1">Cell inner membrane</location>
    </subcellularLocation>
</comment>
<dbReference type="PANTHER" id="PTHR30606">
    <property type="entry name" value="LIPID A BIOSYNTHESIS LAUROYL ACYLTRANSFERASE"/>
    <property type="match status" value="1"/>
</dbReference>
<dbReference type="GO" id="GO:0005886">
    <property type="term" value="C:plasma membrane"/>
    <property type="evidence" value="ECO:0007669"/>
    <property type="project" value="UniProtKB-SubCell"/>
</dbReference>
<evidence type="ECO:0000256" key="5">
    <source>
        <dbReference type="ARBA" id="ARBA00023136"/>
    </source>
</evidence>
<evidence type="ECO:0000256" key="1">
    <source>
        <dbReference type="ARBA" id="ARBA00004533"/>
    </source>
</evidence>
<evidence type="ECO:0000256" key="2">
    <source>
        <dbReference type="ARBA" id="ARBA00022475"/>
    </source>
</evidence>
<name>A0A0K2ZWC0_9XANT</name>
<dbReference type="Proteomes" id="UP000046187">
    <property type="component" value="Unassembled WGS sequence"/>
</dbReference>
<keyword evidence="4 7" id="KW-0808">Transferase</keyword>
<dbReference type="GO" id="GO:0009247">
    <property type="term" value="P:glycolipid biosynthetic process"/>
    <property type="evidence" value="ECO:0007669"/>
    <property type="project" value="UniProtKB-ARBA"/>
</dbReference>
<evidence type="ECO:0000313" key="8">
    <source>
        <dbReference type="Proteomes" id="UP000046187"/>
    </source>
</evidence>
<sequence length="324" mass="36151">MSASWKHRPEGGGRVALWLIRSIARYGGRALGRLLLYPITLYFLLVRGPERRDSRHYLGRVLDRPATLLDVARHIHTFASTILDRVFMLCGQMQRFQVDIQGLEQLHAQMDRGQGVLIFGSHLGSFDALRVLATERPDVQVKVVLDKAHNPAMTELLGALNPQLAANIIDAGMDSTSIVMAIKQATDEGALVALLVDRPRPEDPALPAAFIGQGALFPTSPWLIAAALKVPVVLAFGLYRGGNRYQLVFETFSEGLDLPRRQRAPALAALIRDYAARLEHYTRSAPYNWFNFYDFWNNRHADAPHLAVDADTAVQRRTAVRRVA</sequence>
<dbReference type="Pfam" id="PF03279">
    <property type="entry name" value="Lip_A_acyltrans"/>
    <property type="match status" value="1"/>
</dbReference>
<keyword evidence="6 7" id="KW-0012">Acyltransferase</keyword>
<accession>A0A0K2ZWC0</accession>
<dbReference type="PIRSF" id="PIRSF028561">
    <property type="entry name" value="Ac_Trasf"/>
    <property type="match status" value="1"/>
</dbReference>
<evidence type="ECO:0000313" key="7">
    <source>
        <dbReference type="EMBL" id="CTP88474.1"/>
    </source>
</evidence>
<evidence type="ECO:0000256" key="4">
    <source>
        <dbReference type="ARBA" id="ARBA00022679"/>
    </source>
</evidence>
<dbReference type="CDD" id="cd07984">
    <property type="entry name" value="LPLAT_LABLAT-like"/>
    <property type="match status" value="1"/>
</dbReference>
<proteinExistence type="predicted"/>